<dbReference type="RefSeq" id="WP_227819713.1">
    <property type="nucleotide sequence ID" value="NZ_CP011310.1"/>
</dbReference>
<evidence type="ECO:0000313" key="3">
    <source>
        <dbReference type="EMBL" id="AKQ43259.2"/>
    </source>
</evidence>
<evidence type="ECO:0000256" key="1">
    <source>
        <dbReference type="SAM" id="SignalP"/>
    </source>
</evidence>
<organism evidence="3 4">
    <name type="scientific">Aurantiacibacter atlanticus</name>
    <dbReference type="NCBI Taxonomy" id="1648404"/>
    <lineage>
        <taxon>Bacteria</taxon>
        <taxon>Pseudomonadati</taxon>
        <taxon>Pseudomonadota</taxon>
        <taxon>Alphaproteobacteria</taxon>
        <taxon>Sphingomonadales</taxon>
        <taxon>Erythrobacteraceae</taxon>
        <taxon>Aurantiacibacter</taxon>
    </lineage>
</organism>
<dbReference type="PANTHER" id="PTHR30535:SF34">
    <property type="entry name" value="MOLYBDATE-BINDING PROTEIN MOLA"/>
    <property type="match status" value="1"/>
</dbReference>
<sequence length="265" mass="27275">MLAALLLILPGCQQAPAGSAVDAATVVSLNPCTDAILSEIAAPGQLLAISHYSQNKRSSSMPLDVAASYRTTGGSAEEVLALAPDMVVADVFLAPATRHALEQAGIEIVTVGIPSSLDHSVGQIALLGEATGNTARADALVQEVTVAWDSHEWTGQPISALLLQEGDIVAGQGSLAHALLIQAGFSSLSAARGLGQGAHLPLEHVLAEPPQVVITAGGGRMQQHPALGAIPGMQHHLFDPTLLYCGGPTIPRALDRLTEIRRSAQ</sequence>
<protein>
    <submittedName>
        <fullName evidence="3">Putative ABC-type cobalamin/Fe3+-siderophores transport system, periplasmic component</fullName>
    </submittedName>
</protein>
<evidence type="ECO:0000313" key="4">
    <source>
        <dbReference type="Proteomes" id="UP000059113"/>
    </source>
</evidence>
<dbReference type="PANTHER" id="PTHR30535">
    <property type="entry name" value="VITAMIN B12-BINDING PROTEIN"/>
    <property type="match status" value="1"/>
</dbReference>
<evidence type="ECO:0000259" key="2">
    <source>
        <dbReference type="Pfam" id="PF01497"/>
    </source>
</evidence>
<dbReference type="Proteomes" id="UP000059113">
    <property type="component" value="Chromosome"/>
</dbReference>
<keyword evidence="4" id="KW-1185">Reference proteome</keyword>
<dbReference type="AlphaFoldDB" id="A0A0H4VJT9"/>
<name>A0A0H4VJT9_9SPHN</name>
<feature type="domain" description="Fe/B12 periplasmic-binding" evidence="2">
    <location>
        <begin position="26"/>
        <end position="218"/>
    </location>
</feature>
<gene>
    <name evidence="3" type="ORF">CP97_07330</name>
</gene>
<dbReference type="SUPFAM" id="SSF53807">
    <property type="entry name" value="Helical backbone' metal receptor"/>
    <property type="match status" value="1"/>
</dbReference>
<dbReference type="Pfam" id="PF01497">
    <property type="entry name" value="Peripla_BP_2"/>
    <property type="match status" value="1"/>
</dbReference>
<feature type="signal peptide" evidence="1">
    <location>
        <begin position="1"/>
        <end position="17"/>
    </location>
</feature>
<proteinExistence type="predicted"/>
<dbReference type="InterPro" id="IPR050902">
    <property type="entry name" value="ABC_Transporter_SBP"/>
</dbReference>
<keyword evidence="1" id="KW-0732">Signal</keyword>
<dbReference type="STRING" id="1648404.CP97_07330"/>
<dbReference type="InterPro" id="IPR002491">
    <property type="entry name" value="ABC_transptr_periplasmic_BD"/>
</dbReference>
<dbReference type="KEGG" id="ery:CP97_07330"/>
<reference evidence="4" key="2">
    <citation type="submission" date="2015-04" db="EMBL/GenBank/DDBJ databases">
        <title>The complete genome sequence of Erythrobacter sp. s21-N3.</title>
        <authorList>
            <person name="Zhuang L."/>
            <person name="Liu Y."/>
            <person name="Shao Z."/>
        </authorList>
    </citation>
    <scope>NUCLEOTIDE SEQUENCE [LARGE SCALE GENOMIC DNA]</scope>
    <source>
        <strain evidence="4">s21-N3</strain>
    </source>
</reference>
<reference evidence="3 4" key="1">
    <citation type="journal article" date="2015" name="Int. J. Syst. Evol. Microbiol.">
        <title>Erythrobacter atlanticus sp. nov., a bacterium from ocean sediment able to degrade polycyclic aromatic hydrocarbons.</title>
        <authorList>
            <person name="Zhuang L."/>
            <person name="Liu Y."/>
            <person name="Wang L."/>
            <person name="Wang W."/>
            <person name="Shao Z."/>
        </authorList>
    </citation>
    <scope>NUCLEOTIDE SEQUENCE [LARGE SCALE GENOMIC DNA]</scope>
    <source>
        <strain evidence="4">s21-N3</strain>
    </source>
</reference>
<feature type="chain" id="PRO_5007772124" evidence="1">
    <location>
        <begin position="18"/>
        <end position="265"/>
    </location>
</feature>
<dbReference type="Gene3D" id="3.40.50.1980">
    <property type="entry name" value="Nitrogenase molybdenum iron protein domain"/>
    <property type="match status" value="2"/>
</dbReference>
<dbReference type="EMBL" id="CP011310">
    <property type="protein sequence ID" value="AKQ43259.2"/>
    <property type="molecule type" value="Genomic_DNA"/>
</dbReference>
<accession>A0A0H4VJT9</accession>